<dbReference type="GO" id="GO:0005730">
    <property type="term" value="C:nucleolus"/>
    <property type="evidence" value="ECO:0007669"/>
    <property type="project" value="TreeGrafter"/>
</dbReference>
<dbReference type="GO" id="GO:0005737">
    <property type="term" value="C:cytoplasm"/>
    <property type="evidence" value="ECO:0007669"/>
    <property type="project" value="TreeGrafter"/>
</dbReference>
<dbReference type="PANTHER" id="PTHR10910:SF17">
    <property type="entry name" value="DOUBLE-STRANDED RNA-SPECIFIC EDITASE B2"/>
    <property type="match status" value="1"/>
</dbReference>
<dbReference type="SMART" id="SM00552">
    <property type="entry name" value="ADEAMc"/>
    <property type="match status" value="1"/>
</dbReference>
<dbReference type="AlphaFoldDB" id="A0A8S4ANT0"/>
<dbReference type="PROSITE" id="PS50141">
    <property type="entry name" value="A_DEAMIN_EDITASE"/>
    <property type="match status" value="1"/>
</dbReference>
<proteinExistence type="predicted"/>
<dbReference type="GO" id="GO:0006382">
    <property type="term" value="P:adenosine to inosine editing"/>
    <property type="evidence" value="ECO:0007669"/>
    <property type="project" value="TreeGrafter"/>
</dbReference>
<name>A0A8S4ANT0_9TELE</name>
<gene>
    <name evidence="2" type="ORF">MMEN_LOCUS6711</name>
</gene>
<dbReference type="PANTHER" id="PTHR10910">
    <property type="entry name" value="EUKARYOTE SPECIFIC DSRNA BINDING PROTEIN"/>
    <property type="match status" value="1"/>
</dbReference>
<evidence type="ECO:0000313" key="2">
    <source>
        <dbReference type="EMBL" id="CAG5895598.1"/>
    </source>
</evidence>
<dbReference type="Proteomes" id="UP000677803">
    <property type="component" value="Unassembled WGS sequence"/>
</dbReference>
<reference evidence="2" key="1">
    <citation type="submission" date="2021-05" db="EMBL/GenBank/DDBJ databases">
        <authorList>
            <person name="Tigano A."/>
        </authorList>
    </citation>
    <scope>NUCLEOTIDE SEQUENCE</scope>
</reference>
<protein>
    <submittedName>
        <fullName evidence="2">(Atlantic silverside) hypothetical protein</fullName>
    </submittedName>
</protein>
<feature type="non-terminal residue" evidence="2">
    <location>
        <position position="1"/>
    </location>
</feature>
<dbReference type="EMBL" id="CAJRST010006668">
    <property type="protein sequence ID" value="CAG5895598.1"/>
    <property type="molecule type" value="Genomic_DNA"/>
</dbReference>
<dbReference type="Pfam" id="PF02137">
    <property type="entry name" value="A_deamin"/>
    <property type="match status" value="1"/>
</dbReference>
<dbReference type="GO" id="GO:0008251">
    <property type="term" value="F:tRNA-specific adenosine deaminase activity"/>
    <property type="evidence" value="ECO:0007669"/>
    <property type="project" value="TreeGrafter"/>
</dbReference>
<organism evidence="2 3">
    <name type="scientific">Menidia menidia</name>
    <name type="common">Atlantic silverside</name>
    <dbReference type="NCBI Taxonomy" id="238744"/>
    <lineage>
        <taxon>Eukaryota</taxon>
        <taxon>Metazoa</taxon>
        <taxon>Chordata</taxon>
        <taxon>Craniata</taxon>
        <taxon>Vertebrata</taxon>
        <taxon>Euteleostomi</taxon>
        <taxon>Actinopterygii</taxon>
        <taxon>Neopterygii</taxon>
        <taxon>Teleostei</taxon>
        <taxon>Neoteleostei</taxon>
        <taxon>Acanthomorphata</taxon>
        <taxon>Ovalentaria</taxon>
        <taxon>Atherinomorphae</taxon>
        <taxon>Atheriniformes</taxon>
        <taxon>Atherinopsidae</taxon>
        <taxon>Menidiinae</taxon>
        <taxon>Menidia</taxon>
    </lineage>
</organism>
<accession>A0A8S4ANT0</accession>
<dbReference type="GO" id="GO:0003726">
    <property type="term" value="F:double-stranded RNA adenosine deaminase activity"/>
    <property type="evidence" value="ECO:0007669"/>
    <property type="project" value="TreeGrafter"/>
</dbReference>
<feature type="domain" description="A to I editase" evidence="1">
    <location>
        <begin position="52"/>
        <end position="348"/>
    </location>
</feature>
<evidence type="ECO:0000313" key="3">
    <source>
        <dbReference type="Proteomes" id="UP000677803"/>
    </source>
</evidence>
<keyword evidence="3" id="KW-1185">Reference proteome</keyword>
<dbReference type="InterPro" id="IPR002466">
    <property type="entry name" value="A_deamin"/>
</dbReference>
<dbReference type="GO" id="GO:0003725">
    <property type="term" value="F:double-stranded RNA binding"/>
    <property type="evidence" value="ECO:0007669"/>
    <property type="project" value="TreeGrafter"/>
</dbReference>
<comment type="caution">
    <text evidence="2">The sequence shown here is derived from an EMBL/GenBank/DDBJ whole genome shotgun (WGS) entry which is preliminary data.</text>
</comment>
<dbReference type="OrthoDB" id="10268011at2759"/>
<sequence length="352" mass="40070">FSQDFADSIFHLVREKYRSLVGGCGPAHARHKSLAGIVMTRDLDLRYAQVVALSTGTKCINGEYLSDQGQVVNDCHAEVTARRALLRFLYSQLELFLSKRLEDWEESIFVRHKECSYRLRDNVHFHMYISTSPCGDGRLNSPYEMTTDLHSSRHLMRKHRSHLRTKIESGEGTVPVRCRGPVQTWDGVLQGEQLITMSCTDKITRWNVLGLQGALLSHFVEPVYLHSVTVGSLRHTGHLGRQPGKATCVSLNWTQGDQQLELVNTATGRRRDTATPSRLCKHALFTRWNRLYRKLGVLVSSSADRQLLYSEAKMAARPYQTAKQQWFRSLQESGLGTWVKKPPEQDQFLLSA</sequence>
<evidence type="ECO:0000259" key="1">
    <source>
        <dbReference type="PROSITE" id="PS50141"/>
    </source>
</evidence>
<dbReference type="GO" id="GO:0006396">
    <property type="term" value="P:RNA processing"/>
    <property type="evidence" value="ECO:0007669"/>
    <property type="project" value="InterPro"/>
</dbReference>